<dbReference type="PROSITE" id="PS50011">
    <property type="entry name" value="PROTEIN_KINASE_DOM"/>
    <property type="match status" value="2"/>
</dbReference>
<dbReference type="Pfam" id="PF07714">
    <property type="entry name" value="PK_Tyr_Ser-Thr"/>
    <property type="match status" value="2"/>
</dbReference>
<dbReference type="Gene3D" id="1.10.510.10">
    <property type="entry name" value="Transferase(Phosphotransferase) domain 1"/>
    <property type="match status" value="2"/>
</dbReference>
<dbReference type="PANTHER" id="PTHR44329">
    <property type="entry name" value="SERINE/THREONINE-PROTEIN KINASE TNNI3K-RELATED"/>
    <property type="match status" value="1"/>
</dbReference>
<evidence type="ECO:0000259" key="1">
    <source>
        <dbReference type="PROSITE" id="PS50011"/>
    </source>
</evidence>
<accession>A0A9N9C8P0</accession>
<dbReference type="GO" id="GO:0097527">
    <property type="term" value="P:necroptotic signaling pathway"/>
    <property type="evidence" value="ECO:0007669"/>
    <property type="project" value="TreeGrafter"/>
</dbReference>
<comment type="caution">
    <text evidence="2">The sequence shown here is derived from an EMBL/GenBank/DDBJ whole genome shotgun (WGS) entry which is preliminary data.</text>
</comment>
<feature type="domain" description="Protein kinase" evidence="1">
    <location>
        <begin position="25"/>
        <end position="282"/>
    </location>
</feature>
<dbReference type="InterPro" id="IPR000719">
    <property type="entry name" value="Prot_kinase_dom"/>
</dbReference>
<dbReference type="GO" id="GO:0005524">
    <property type="term" value="F:ATP binding"/>
    <property type="evidence" value="ECO:0007669"/>
    <property type="project" value="UniProtKB-KW"/>
</dbReference>
<reference evidence="2" key="1">
    <citation type="submission" date="2021-06" db="EMBL/GenBank/DDBJ databases">
        <authorList>
            <person name="Kallberg Y."/>
            <person name="Tangrot J."/>
            <person name="Rosling A."/>
        </authorList>
    </citation>
    <scope>NUCLEOTIDE SEQUENCE</scope>
    <source>
        <strain evidence="2">FL966</strain>
    </source>
</reference>
<dbReference type="InterPro" id="IPR011009">
    <property type="entry name" value="Kinase-like_dom_sf"/>
</dbReference>
<keyword evidence="3" id="KW-1185">Reference proteome</keyword>
<dbReference type="SUPFAM" id="SSF56112">
    <property type="entry name" value="Protein kinase-like (PK-like)"/>
    <property type="match status" value="2"/>
</dbReference>
<dbReference type="Proteomes" id="UP000789759">
    <property type="component" value="Unassembled WGS sequence"/>
</dbReference>
<gene>
    <name evidence="2" type="ORF">CPELLU_LOCUS6703</name>
</gene>
<sequence length="699" mass="80513">MTLVSEWLEEAIKKGFLVEIAPDQLKNEEVIGRGGYGEVTKCEWKAKGILVACKRIINLQEDDEYSRRAFIRELKLQNMLYNSKYVIQLLGVSQDPTTKLYRLVLDYADGGTLRNYLCSKKKELSWPDKIKLSTEIANGLLALHNAKIVHLDLVIVLETLKALTDDTVMDEVNVPDFEFPFIECYGCNCEFEYEWDGFIRICPKCVDEGKEYKVNGKTQTQVRKYRIKEGLPYTCTRCENNFDTINASDPCIHCLYAYLKTDWTRWTSGYPKIDEWIHKQQVRSSSITNGKSIEFIRFSNFKNIRSFDEGGFSSVSKAIWIGGGYREWNFRDGSWNVGGEKDVALKKLFEQNEENVFNELYTHFVLSNSEFVCQLYGISLITSTRELVTVMELGTQGNLRQFIQNNFDSLTWKDKLNMLHYAAKAIDHLHNNGFLHRDLHPLNFIMQNNLPKLIDFQLCTQDLYCGLHSEVLLGVLPYIDPVVLYKGGKGYNKKSDIYSFGIIMSEVFTGYPPYYNVPFNDDLAIQICSGRRPEIRCEVPQLLLNLMSECLSADPRYRPTAEELKNTLGQYYKNVEKKETDLYTEVEKINKSAPIYYQAQSALPKYQTHPQAIYTSRLLNFQKLPKPESVKVDWIGVPVPKDIIVGQFYKELIARKIVSEVRLDNEVCLQSVKAVFLSNITGPFNVISMECNMIEAIEV</sequence>
<dbReference type="GO" id="GO:0004672">
    <property type="term" value="F:protein kinase activity"/>
    <property type="evidence" value="ECO:0007669"/>
    <property type="project" value="InterPro"/>
</dbReference>
<evidence type="ECO:0000313" key="2">
    <source>
        <dbReference type="EMBL" id="CAG8594627.1"/>
    </source>
</evidence>
<name>A0A9N9C8P0_9GLOM</name>
<dbReference type="OrthoDB" id="4062651at2759"/>
<organism evidence="2 3">
    <name type="scientific">Cetraspora pellucida</name>
    <dbReference type="NCBI Taxonomy" id="1433469"/>
    <lineage>
        <taxon>Eukaryota</taxon>
        <taxon>Fungi</taxon>
        <taxon>Fungi incertae sedis</taxon>
        <taxon>Mucoromycota</taxon>
        <taxon>Glomeromycotina</taxon>
        <taxon>Glomeromycetes</taxon>
        <taxon>Diversisporales</taxon>
        <taxon>Gigasporaceae</taxon>
        <taxon>Cetraspora</taxon>
    </lineage>
</organism>
<dbReference type="InterPro" id="IPR001245">
    <property type="entry name" value="Ser-Thr/Tyr_kinase_cat_dom"/>
</dbReference>
<dbReference type="InterPro" id="IPR051681">
    <property type="entry name" value="Ser/Thr_Kinases-Pseudokinases"/>
</dbReference>
<proteinExistence type="predicted"/>
<dbReference type="EMBL" id="CAJVQA010004238">
    <property type="protein sequence ID" value="CAG8594627.1"/>
    <property type="molecule type" value="Genomic_DNA"/>
</dbReference>
<protein>
    <submittedName>
        <fullName evidence="2">19021_t:CDS:1</fullName>
    </submittedName>
</protein>
<dbReference type="PANTHER" id="PTHR44329:SF214">
    <property type="entry name" value="PROTEIN KINASE DOMAIN-CONTAINING PROTEIN"/>
    <property type="match status" value="1"/>
</dbReference>
<evidence type="ECO:0000313" key="3">
    <source>
        <dbReference type="Proteomes" id="UP000789759"/>
    </source>
</evidence>
<dbReference type="AlphaFoldDB" id="A0A9N9C8P0"/>
<feature type="domain" description="Protein kinase" evidence="1">
    <location>
        <begin position="301"/>
        <end position="572"/>
    </location>
</feature>
<dbReference type="PRINTS" id="PR00109">
    <property type="entry name" value="TYRKINASE"/>
</dbReference>